<reference evidence="2" key="1">
    <citation type="submission" date="2015-12" db="EMBL/GenBank/DDBJ databases">
        <title>FDA dAtabase for Regulatory Grade micrObial Sequences (FDA-ARGOS): Supporting development and validation of Infectious Disease Dx tests.</title>
        <authorList>
            <person name="Case J."/>
            <person name="Tallon L."/>
            <person name="Sadzewicz L."/>
            <person name="Sengamalay N."/>
            <person name="Ott S."/>
            <person name="Godinez A."/>
            <person name="Nagaraj S."/>
            <person name="Nadendla S."/>
            <person name="Sichtig H."/>
        </authorList>
    </citation>
    <scope>NUCLEOTIDE SEQUENCE [LARGE SCALE GENOMIC DNA]</scope>
    <source>
        <strain evidence="2">FDAARGOS_147</strain>
    </source>
</reference>
<organism evidence="1 2">
    <name type="scientific">Alcaligenes xylosoxydans xylosoxydans</name>
    <name type="common">Achromobacter xylosoxidans</name>
    <dbReference type="NCBI Taxonomy" id="85698"/>
    <lineage>
        <taxon>Bacteria</taxon>
        <taxon>Pseudomonadati</taxon>
        <taxon>Pseudomonadota</taxon>
        <taxon>Betaproteobacteria</taxon>
        <taxon>Burkholderiales</taxon>
        <taxon>Alcaligenaceae</taxon>
        <taxon>Achromobacter</taxon>
    </lineage>
</organism>
<accession>A0A0X8P538</accession>
<evidence type="ECO:0000313" key="1">
    <source>
        <dbReference type="EMBL" id="AMG40022.1"/>
    </source>
</evidence>
<evidence type="ECO:0000313" key="2">
    <source>
        <dbReference type="Proteomes" id="UP000060602"/>
    </source>
</evidence>
<proteinExistence type="predicted"/>
<gene>
    <name evidence="1" type="ORF">AL504_30960</name>
</gene>
<dbReference type="Proteomes" id="UP000060602">
    <property type="component" value="Chromosome"/>
</dbReference>
<dbReference type="RefSeq" id="WP_006395877.1">
    <property type="nucleotide sequence ID" value="NZ_CP014060.2"/>
</dbReference>
<dbReference type="EMBL" id="CP014060">
    <property type="protein sequence ID" value="AMG40022.1"/>
    <property type="molecule type" value="Genomic_DNA"/>
</dbReference>
<name>A0A0X8P538_ALCXX</name>
<sequence>MEILSRHVADVAGGVELHTTLDGESISVYVVTDVDDLNAIADIVPPEKVEAGADIHAASVDNVDNAQEQIDQVLENMNPGDVAVFLCSGPDAFGAALDLLGLPIDE</sequence>
<dbReference type="AlphaFoldDB" id="A0A0X8P538"/>
<protein>
    <submittedName>
        <fullName evidence="1">Uncharacterized protein</fullName>
    </submittedName>
</protein>
<dbReference type="GeneID" id="92897117"/>